<evidence type="ECO:0000256" key="5">
    <source>
        <dbReference type="ARBA" id="ARBA00022519"/>
    </source>
</evidence>
<feature type="compositionally biased region" description="Acidic residues" evidence="14">
    <location>
        <begin position="659"/>
        <end position="680"/>
    </location>
</feature>
<evidence type="ECO:0000256" key="1">
    <source>
        <dbReference type="ARBA" id="ARBA00004167"/>
    </source>
</evidence>
<dbReference type="InterPro" id="IPR012338">
    <property type="entry name" value="Beta-lactam/transpept-like"/>
</dbReference>
<feature type="domain" description="Penicillin-binding protein dimerisation" evidence="17">
    <location>
        <begin position="57"/>
        <end position="230"/>
    </location>
</feature>
<protein>
    <submittedName>
        <fullName evidence="18">Penicillin-binding protein 2</fullName>
    </submittedName>
</protein>
<comment type="caution">
    <text evidence="18">The sequence shown here is derived from an EMBL/GenBank/DDBJ whole genome shotgun (WGS) entry which is preliminary data.</text>
</comment>
<dbReference type="GO" id="GO:0071555">
    <property type="term" value="P:cell wall organization"/>
    <property type="evidence" value="ECO:0007669"/>
    <property type="project" value="UniProtKB-KW"/>
</dbReference>
<keyword evidence="9" id="KW-0133">Cell shape</keyword>
<dbReference type="NCBIfam" id="TIGR03423">
    <property type="entry name" value="pbp2_mrdA"/>
    <property type="match status" value="1"/>
</dbReference>
<dbReference type="InterPro" id="IPR017790">
    <property type="entry name" value="Penicillin-binding_protein_2"/>
</dbReference>
<organism evidence="18 19">
    <name type="scientific">Candidatus Syntrophonatronum acetioxidans</name>
    <dbReference type="NCBI Taxonomy" id="1795816"/>
    <lineage>
        <taxon>Bacteria</taxon>
        <taxon>Bacillati</taxon>
        <taxon>Bacillota</taxon>
        <taxon>Clostridia</taxon>
        <taxon>Eubacteriales</taxon>
        <taxon>Syntrophomonadaceae</taxon>
        <taxon>Candidatus Syntrophonatronum</taxon>
    </lineage>
</organism>
<keyword evidence="13" id="KW-0961">Cell wall biogenesis/degradation</keyword>
<evidence type="ECO:0000256" key="12">
    <source>
        <dbReference type="ARBA" id="ARBA00023136"/>
    </source>
</evidence>
<keyword evidence="12 15" id="KW-0472">Membrane</keyword>
<evidence type="ECO:0000256" key="13">
    <source>
        <dbReference type="ARBA" id="ARBA00023316"/>
    </source>
</evidence>
<evidence type="ECO:0000256" key="15">
    <source>
        <dbReference type="SAM" id="Phobius"/>
    </source>
</evidence>
<dbReference type="Pfam" id="PF00905">
    <property type="entry name" value="Transpeptidase"/>
    <property type="match status" value="1"/>
</dbReference>
<evidence type="ECO:0000256" key="6">
    <source>
        <dbReference type="ARBA" id="ARBA00022670"/>
    </source>
</evidence>
<dbReference type="SUPFAM" id="SSF56601">
    <property type="entry name" value="beta-lactamase/transpeptidase-like"/>
    <property type="match status" value="1"/>
</dbReference>
<comment type="similarity">
    <text evidence="3">Belongs to the transpeptidase family.</text>
</comment>
<dbReference type="PANTHER" id="PTHR30627">
    <property type="entry name" value="PEPTIDOGLYCAN D,D-TRANSPEPTIDASE"/>
    <property type="match status" value="1"/>
</dbReference>
<comment type="subcellular location">
    <subcellularLocation>
        <location evidence="2">Cell membrane</location>
    </subcellularLocation>
    <subcellularLocation>
        <location evidence="1">Membrane</location>
        <topology evidence="1">Single-pass membrane protein</topology>
    </subcellularLocation>
</comment>
<dbReference type="Pfam" id="PF03717">
    <property type="entry name" value="PBP_dimer"/>
    <property type="match status" value="1"/>
</dbReference>
<feature type="compositionally biased region" description="Acidic residues" evidence="14">
    <location>
        <begin position="632"/>
        <end position="650"/>
    </location>
</feature>
<evidence type="ECO:0000256" key="3">
    <source>
        <dbReference type="ARBA" id="ARBA00007171"/>
    </source>
</evidence>
<dbReference type="Proteomes" id="UP000285138">
    <property type="component" value="Unassembled WGS sequence"/>
</dbReference>
<dbReference type="EMBL" id="QZAA01000033">
    <property type="protein sequence ID" value="RQD78184.1"/>
    <property type="molecule type" value="Genomic_DNA"/>
</dbReference>
<evidence type="ECO:0000259" key="17">
    <source>
        <dbReference type="Pfam" id="PF03717"/>
    </source>
</evidence>
<feature type="region of interest" description="Disordered" evidence="14">
    <location>
        <begin position="604"/>
        <end position="680"/>
    </location>
</feature>
<evidence type="ECO:0000256" key="8">
    <source>
        <dbReference type="ARBA" id="ARBA00022801"/>
    </source>
</evidence>
<keyword evidence="8" id="KW-0378">Hydrolase</keyword>
<dbReference type="SUPFAM" id="SSF56519">
    <property type="entry name" value="Penicillin binding protein dimerisation domain"/>
    <property type="match status" value="1"/>
</dbReference>
<keyword evidence="6" id="KW-0645">Protease</keyword>
<keyword evidence="7 15" id="KW-0812">Transmembrane</keyword>
<dbReference type="GO" id="GO:0071972">
    <property type="term" value="F:peptidoglycan L,D-transpeptidase activity"/>
    <property type="evidence" value="ECO:0007669"/>
    <property type="project" value="TreeGrafter"/>
</dbReference>
<dbReference type="GO" id="GO:0009002">
    <property type="term" value="F:serine-type D-Ala-D-Ala carboxypeptidase activity"/>
    <property type="evidence" value="ECO:0007669"/>
    <property type="project" value="InterPro"/>
</dbReference>
<proteinExistence type="inferred from homology"/>
<reference evidence="18 19" key="1">
    <citation type="submission" date="2018-08" db="EMBL/GenBank/DDBJ databases">
        <title>The metabolism and importance of syntrophic acetate oxidation coupled to methane or sulfide production in haloalkaline environments.</title>
        <authorList>
            <person name="Timmers P.H.A."/>
            <person name="Vavourakis C.D."/>
            <person name="Sorokin D.Y."/>
            <person name="Sinninghe Damste J.S."/>
            <person name="Muyzer G."/>
            <person name="Stams A.J.M."/>
            <person name="Plugge C.M."/>
        </authorList>
    </citation>
    <scope>NUCLEOTIDE SEQUENCE [LARGE SCALE GENOMIC DNA]</scope>
    <source>
        <strain evidence="18">MSAO_Bac1</strain>
    </source>
</reference>
<gene>
    <name evidence="18" type="primary">mrdA</name>
    <name evidence="18" type="ORF">D5R97_00805</name>
</gene>
<dbReference type="AlphaFoldDB" id="A0A424YII3"/>
<evidence type="ECO:0000259" key="16">
    <source>
        <dbReference type="Pfam" id="PF00905"/>
    </source>
</evidence>
<dbReference type="GO" id="GO:0008360">
    <property type="term" value="P:regulation of cell shape"/>
    <property type="evidence" value="ECO:0007669"/>
    <property type="project" value="UniProtKB-KW"/>
</dbReference>
<keyword evidence="4" id="KW-1003">Cell membrane</keyword>
<feature type="transmembrane region" description="Helical" evidence="15">
    <location>
        <begin position="16"/>
        <end position="34"/>
    </location>
</feature>
<dbReference type="GO" id="GO:0005886">
    <property type="term" value="C:plasma membrane"/>
    <property type="evidence" value="ECO:0007669"/>
    <property type="project" value="UniProtKB-SubCell"/>
</dbReference>
<dbReference type="GO" id="GO:0008658">
    <property type="term" value="F:penicillin binding"/>
    <property type="evidence" value="ECO:0007669"/>
    <property type="project" value="InterPro"/>
</dbReference>
<dbReference type="InterPro" id="IPR001460">
    <property type="entry name" value="PCN-bd_Tpept"/>
</dbReference>
<keyword evidence="5" id="KW-0997">Cell inner membrane</keyword>
<name>A0A424YII3_9FIRM</name>
<dbReference type="Gene3D" id="3.40.710.10">
    <property type="entry name" value="DD-peptidase/beta-lactamase superfamily"/>
    <property type="match status" value="1"/>
</dbReference>
<accession>A0A424YII3</accession>
<evidence type="ECO:0000256" key="11">
    <source>
        <dbReference type="ARBA" id="ARBA00022989"/>
    </source>
</evidence>
<feature type="compositionally biased region" description="Basic and acidic residues" evidence="14">
    <location>
        <begin position="614"/>
        <end position="631"/>
    </location>
</feature>
<evidence type="ECO:0000313" key="19">
    <source>
        <dbReference type="Proteomes" id="UP000285138"/>
    </source>
</evidence>
<dbReference type="InterPro" id="IPR036138">
    <property type="entry name" value="PBP_dimer_sf"/>
</dbReference>
<dbReference type="GO" id="GO:0009252">
    <property type="term" value="P:peptidoglycan biosynthetic process"/>
    <property type="evidence" value="ECO:0007669"/>
    <property type="project" value="UniProtKB-KW"/>
</dbReference>
<keyword evidence="11 15" id="KW-1133">Transmembrane helix</keyword>
<dbReference type="Gene3D" id="3.90.1310.10">
    <property type="entry name" value="Penicillin-binding protein 2a (Domain 2)"/>
    <property type="match status" value="1"/>
</dbReference>
<evidence type="ECO:0000313" key="18">
    <source>
        <dbReference type="EMBL" id="RQD78184.1"/>
    </source>
</evidence>
<evidence type="ECO:0000256" key="7">
    <source>
        <dbReference type="ARBA" id="ARBA00022692"/>
    </source>
</evidence>
<evidence type="ECO:0000256" key="4">
    <source>
        <dbReference type="ARBA" id="ARBA00022475"/>
    </source>
</evidence>
<feature type="compositionally biased region" description="Acidic residues" evidence="14">
    <location>
        <begin position="604"/>
        <end position="613"/>
    </location>
</feature>
<evidence type="ECO:0000256" key="14">
    <source>
        <dbReference type="SAM" id="MobiDB-lite"/>
    </source>
</evidence>
<evidence type="ECO:0000256" key="9">
    <source>
        <dbReference type="ARBA" id="ARBA00022960"/>
    </source>
</evidence>
<dbReference type="GO" id="GO:0006508">
    <property type="term" value="P:proteolysis"/>
    <property type="evidence" value="ECO:0007669"/>
    <property type="project" value="UniProtKB-KW"/>
</dbReference>
<dbReference type="InterPro" id="IPR050515">
    <property type="entry name" value="Beta-lactam/transpept"/>
</dbReference>
<keyword evidence="10" id="KW-0573">Peptidoglycan synthesis</keyword>
<evidence type="ECO:0000256" key="10">
    <source>
        <dbReference type="ARBA" id="ARBA00022984"/>
    </source>
</evidence>
<dbReference type="InterPro" id="IPR005311">
    <property type="entry name" value="PBP_dimer"/>
</dbReference>
<evidence type="ECO:0000256" key="2">
    <source>
        <dbReference type="ARBA" id="ARBA00004236"/>
    </source>
</evidence>
<feature type="domain" description="Penicillin-binding protein transpeptidase" evidence="16">
    <location>
        <begin position="278"/>
        <end position="593"/>
    </location>
</feature>
<sequence>MGGFLLSKHILNRLRFFFFLIIIIMGVLVSRLAYLQVVQGEVYRYRSEENMLRVLSITAPRGEIFDREGVKLVSNREGFTVSVGEIPEEDKERVISFLSEELDKEVEEIEKVIREQRYRRYEPVRLKTDVDIETVARIEERKMDLPGVIIEVQPIRTYVYDSLAAHILGYLGDSPVSSSYVEQWKNQGYEYKYGDITGQEGIEKVWEPHLRGQDGGILVEVNSAGRLIRTRDKNDPVPGNDLYLTLDYELQRDTERILKEQLTHLQEKEGYSGAQIASAVVMDPNSGRILAMVSHPGFNLNTFNDDYKNLATDPLQPLFNRTIKGGYPGGSTFKMVTGAAALEEGQVRPTETLRCQGSLSRYNVTKSCFRGTVHGPVNMYQAITRSCNVYFYEMGLRVGINNLAYYAGEFGFGRPTGLRDIPGERPGAVASRERKLQLYGQGWVPGETMDAAIGQGFHEFTPLQMANYVSLIANGGRFYRPYLVEKVVSLEEDIIWQAEPEFHRIDISDETINVLRRGMEGVTQPGGTASFMANLPLKVAGKTGSAEIARGQPTHALFVGYAPADNPEIAFAVVVERSGTGGSSAAPVAERIIRSYFSLDDLKDEDEEEPVVEGEERRPEVPVEREVPAERVEEELTEEHEEGIDEEPAGEPEVRRPEELEEEGLTYDEEELEEEPESAD</sequence>
<dbReference type="PANTHER" id="PTHR30627:SF2">
    <property type="entry name" value="PEPTIDOGLYCAN D,D-TRANSPEPTIDASE MRDA"/>
    <property type="match status" value="1"/>
</dbReference>